<evidence type="ECO:0000313" key="6">
    <source>
        <dbReference type="EMBL" id="AHI23336.1"/>
    </source>
</evidence>
<name>W5Y232_9CORY</name>
<dbReference type="InterPro" id="IPR034981">
    <property type="entry name" value="Imelysin-like_EfeO/Algp7"/>
</dbReference>
<reference evidence="6 7" key="1">
    <citation type="submission" date="2013-02" db="EMBL/GenBank/DDBJ databases">
        <title>The complete genome sequence of Corynebacterium vitaeruminis DSM 20294.</title>
        <authorList>
            <person name="Ruckert C."/>
            <person name="Albersmeier A."/>
            <person name="Kalinowski J."/>
        </authorList>
    </citation>
    <scope>NUCLEOTIDE SEQUENCE [LARGE SCALE GENOMIC DNA]</scope>
    <source>
        <strain evidence="7">ATCC 10234</strain>
    </source>
</reference>
<accession>W5Y232</accession>
<dbReference type="GO" id="GO:0030313">
    <property type="term" value="C:cell envelope"/>
    <property type="evidence" value="ECO:0007669"/>
    <property type="project" value="UniProtKB-SubCell"/>
</dbReference>
<evidence type="ECO:0000313" key="7">
    <source>
        <dbReference type="Proteomes" id="UP000019222"/>
    </source>
</evidence>
<evidence type="ECO:0000256" key="2">
    <source>
        <dbReference type="ARBA" id="ARBA00005989"/>
    </source>
</evidence>
<dbReference type="Proteomes" id="UP000019222">
    <property type="component" value="Chromosome"/>
</dbReference>
<feature type="signal peptide" evidence="4">
    <location>
        <begin position="1"/>
        <end position="21"/>
    </location>
</feature>
<dbReference type="InterPro" id="IPR038352">
    <property type="entry name" value="Imelysin_sf"/>
</dbReference>
<dbReference type="Pfam" id="PF09375">
    <property type="entry name" value="Peptidase_M75"/>
    <property type="match status" value="1"/>
</dbReference>
<dbReference type="InterPro" id="IPR018976">
    <property type="entry name" value="Imelysin-like"/>
</dbReference>
<comment type="subcellular location">
    <subcellularLocation>
        <location evidence="1">Cell envelope</location>
    </subcellularLocation>
</comment>
<dbReference type="EMBL" id="CP004353">
    <property type="protein sequence ID" value="AHI23336.1"/>
    <property type="molecule type" value="Genomic_DNA"/>
</dbReference>
<evidence type="ECO:0000256" key="4">
    <source>
        <dbReference type="SAM" id="SignalP"/>
    </source>
</evidence>
<evidence type="ECO:0000256" key="3">
    <source>
        <dbReference type="ARBA" id="ARBA00022729"/>
    </source>
</evidence>
<keyword evidence="3 4" id="KW-0732">Signal</keyword>
<dbReference type="KEGG" id="cvt:B843_09755"/>
<dbReference type="AlphaFoldDB" id="W5Y232"/>
<dbReference type="CDD" id="cd14656">
    <property type="entry name" value="Imelysin-like_EfeO"/>
    <property type="match status" value="1"/>
</dbReference>
<proteinExistence type="inferred from homology"/>
<keyword evidence="7" id="KW-1185">Reference proteome</keyword>
<protein>
    <submittedName>
        <fullName evidence="6">Lipoprotein involved in iron transport</fullName>
    </submittedName>
</protein>
<dbReference type="STRING" id="1224164.B843_09755"/>
<comment type="similarity">
    <text evidence="2">Belongs to the EfeM/EfeO family.</text>
</comment>
<evidence type="ECO:0000259" key="5">
    <source>
        <dbReference type="Pfam" id="PF09375"/>
    </source>
</evidence>
<dbReference type="PATRIC" id="fig|1224164.3.peg.1971"/>
<gene>
    <name evidence="6" type="ORF">B843_09755</name>
</gene>
<sequence>MHRLLPLLAAFALVLSGCASAPQEAGSESGTTDDGEVVAVRDTYSCPTPADVTGSQARWTVANTSGTVVAVYVADDQGNAYQVIERVGSSARRAWSPKLQDGSFHLVCVFRNTSSIAGGTFQVSGSSVADAPTIKPVTESEVASASVAHAAKQRQVMPRWVTLDDALLSAVRSGDRVQARQAWLAAYGAYRAFDDSNGSWPGTFLADFGSTVPGQDAPEVEGYHRVEWGLWNDEPMTEIATHAETLNAGVHEIADTLESGSFALPSADYGLRTHEVIEELERFDLQDLRDFGSHSLPTAIIADVDSEQQMLDETDPVVSARGLDTAAIRAQMDLVRATARDMDSTYGGRVAFAQWDQVDREKVSSQIAELNQELAVVATMTVIRRM</sequence>
<feature type="chain" id="PRO_5039113966" evidence="4">
    <location>
        <begin position="22"/>
        <end position="386"/>
    </location>
</feature>
<dbReference type="eggNOG" id="COG2822">
    <property type="taxonomic scope" value="Bacteria"/>
</dbReference>
<dbReference type="HOGENOM" id="CLU_741263_0_0_11"/>
<organism evidence="6 7">
    <name type="scientific">Corynebacterium vitaeruminis DSM 20294</name>
    <dbReference type="NCBI Taxonomy" id="1224164"/>
    <lineage>
        <taxon>Bacteria</taxon>
        <taxon>Bacillati</taxon>
        <taxon>Actinomycetota</taxon>
        <taxon>Actinomycetes</taxon>
        <taxon>Mycobacteriales</taxon>
        <taxon>Corynebacteriaceae</taxon>
        <taxon>Corynebacterium</taxon>
    </lineage>
</organism>
<evidence type="ECO:0000256" key="1">
    <source>
        <dbReference type="ARBA" id="ARBA00004196"/>
    </source>
</evidence>
<feature type="domain" description="Imelysin-like" evidence="5">
    <location>
        <begin position="155"/>
        <end position="375"/>
    </location>
</feature>
<dbReference type="RefSeq" id="WP_025253346.1">
    <property type="nucleotide sequence ID" value="NZ_CP004353.1"/>
</dbReference>
<dbReference type="Gene3D" id="1.20.1420.20">
    <property type="entry name" value="M75 peptidase, HXXE motif"/>
    <property type="match status" value="1"/>
</dbReference>
<keyword evidence="6" id="KW-0449">Lipoprotein</keyword>
<dbReference type="PROSITE" id="PS51257">
    <property type="entry name" value="PROKAR_LIPOPROTEIN"/>
    <property type="match status" value="1"/>
</dbReference>